<name>A0AA40DI37_9PEZI</name>
<dbReference type="RefSeq" id="XP_060290874.1">
    <property type="nucleotide sequence ID" value="XM_060435473.1"/>
</dbReference>
<evidence type="ECO:0000313" key="3">
    <source>
        <dbReference type="EMBL" id="KAK0704015.1"/>
    </source>
</evidence>
<evidence type="ECO:0000256" key="1">
    <source>
        <dbReference type="SAM" id="MobiDB-lite"/>
    </source>
</evidence>
<reference evidence="3" key="1">
    <citation type="submission" date="2023-06" db="EMBL/GenBank/DDBJ databases">
        <title>Genome-scale phylogeny and comparative genomics of the fungal order Sordariales.</title>
        <authorList>
            <consortium name="Lawrence Berkeley National Laboratory"/>
            <person name="Hensen N."/>
            <person name="Bonometti L."/>
            <person name="Westerberg I."/>
            <person name="Brannstrom I.O."/>
            <person name="Guillou S."/>
            <person name="Cros-Aarteil S."/>
            <person name="Calhoun S."/>
            <person name="Haridas S."/>
            <person name="Kuo A."/>
            <person name="Mondo S."/>
            <person name="Pangilinan J."/>
            <person name="Riley R."/>
            <person name="LaButti K."/>
            <person name="Andreopoulos B."/>
            <person name="Lipzen A."/>
            <person name="Chen C."/>
            <person name="Yanf M."/>
            <person name="Daum C."/>
            <person name="Ng V."/>
            <person name="Clum A."/>
            <person name="Steindorff A."/>
            <person name="Ohm R."/>
            <person name="Martin F."/>
            <person name="Silar P."/>
            <person name="Natvig D."/>
            <person name="Lalanne C."/>
            <person name="Gautier V."/>
            <person name="Ament-velasquez S.L."/>
            <person name="Kruys A."/>
            <person name="Hutchinson M.I."/>
            <person name="Powell A.J."/>
            <person name="Barry K."/>
            <person name="Miller A.N."/>
            <person name="Grigoriev I.V."/>
            <person name="Debuchy R."/>
            <person name="Gladieux P."/>
            <person name="Thoren M.H."/>
            <person name="Johannesson H."/>
        </authorList>
    </citation>
    <scope>NUCLEOTIDE SEQUENCE</scope>
    <source>
        <strain evidence="3">SMH2392-1A</strain>
    </source>
</reference>
<comment type="caution">
    <text evidence="3">The sequence shown here is derived from an EMBL/GenBank/DDBJ whole genome shotgun (WGS) entry which is preliminary data.</text>
</comment>
<feature type="signal peptide" evidence="2">
    <location>
        <begin position="1"/>
        <end position="18"/>
    </location>
</feature>
<keyword evidence="4" id="KW-1185">Reference proteome</keyword>
<evidence type="ECO:0000256" key="2">
    <source>
        <dbReference type="SAM" id="SignalP"/>
    </source>
</evidence>
<feature type="region of interest" description="Disordered" evidence="1">
    <location>
        <begin position="127"/>
        <end position="159"/>
    </location>
</feature>
<feature type="chain" id="PRO_5041270131" evidence="2">
    <location>
        <begin position="19"/>
        <end position="159"/>
    </location>
</feature>
<keyword evidence="2" id="KW-0732">Signal</keyword>
<dbReference type="AlphaFoldDB" id="A0AA40DI37"/>
<proteinExistence type="predicted"/>
<evidence type="ECO:0000313" key="4">
    <source>
        <dbReference type="Proteomes" id="UP001172101"/>
    </source>
</evidence>
<sequence>MRSYSALVGGLLLGSAAATPADLPAELRRRACADDDLYRCFTNSPSLATEYCLRTMTLPGATGTATVTRTVLELTTPAWLTPRLTGGGVCCLERRPSRLTRPRRKSRPMLSRRRNLRLLHWAAWPEMCPPPSRPRGGRRPARALASLPTRTRPPSPSSP</sequence>
<dbReference type="EMBL" id="JAUIRO010000008">
    <property type="protein sequence ID" value="KAK0704015.1"/>
    <property type="molecule type" value="Genomic_DNA"/>
</dbReference>
<dbReference type="GeneID" id="85318743"/>
<accession>A0AA40DI37</accession>
<gene>
    <name evidence="3" type="ORF">B0T26DRAFT_520738</name>
</gene>
<protein>
    <submittedName>
        <fullName evidence="3">Uncharacterized protein</fullName>
    </submittedName>
</protein>
<dbReference type="Proteomes" id="UP001172101">
    <property type="component" value="Unassembled WGS sequence"/>
</dbReference>
<organism evidence="3 4">
    <name type="scientific">Lasiosphaeria miniovina</name>
    <dbReference type="NCBI Taxonomy" id="1954250"/>
    <lineage>
        <taxon>Eukaryota</taxon>
        <taxon>Fungi</taxon>
        <taxon>Dikarya</taxon>
        <taxon>Ascomycota</taxon>
        <taxon>Pezizomycotina</taxon>
        <taxon>Sordariomycetes</taxon>
        <taxon>Sordariomycetidae</taxon>
        <taxon>Sordariales</taxon>
        <taxon>Lasiosphaeriaceae</taxon>
        <taxon>Lasiosphaeria</taxon>
    </lineage>
</organism>